<dbReference type="SMART" id="SM01394">
    <property type="entry name" value="S_100"/>
    <property type="match status" value="1"/>
</dbReference>
<organism evidence="6 7">
    <name type="scientific">Mastacembelus armatus</name>
    <name type="common">zig-zag eel</name>
    <dbReference type="NCBI Taxonomy" id="205130"/>
    <lineage>
        <taxon>Eukaryota</taxon>
        <taxon>Metazoa</taxon>
        <taxon>Chordata</taxon>
        <taxon>Craniata</taxon>
        <taxon>Vertebrata</taxon>
        <taxon>Euteleostomi</taxon>
        <taxon>Actinopterygii</taxon>
        <taxon>Neopterygii</taxon>
        <taxon>Teleostei</taxon>
        <taxon>Neoteleostei</taxon>
        <taxon>Acanthomorphata</taxon>
        <taxon>Anabantaria</taxon>
        <taxon>Synbranchiformes</taxon>
        <taxon>Mastacembelidae</taxon>
        <taxon>Mastacembelus</taxon>
    </lineage>
</organism>
<keyword evidence="7" id="KW-1185">Reference proteome</keyword>
<sequence length="148" mass="16798">MSLYPSLSLPSYWALPLNSRINRACLLAVFTKPQATTPFATSRLAQISEAMTELENCMESLLKVFHRYANKDGDGNTLSKKELKGLIEAEFPTFLKNQKNPNTLDHLMKDLDQNKDDKIDFEEFMSFISGLSVGCHKCFMLQQTGKKK</sequence>
<dbReference type="SMART" id="SM00054">
    <property type="entry name" value="EFh"/>
    <property type="match status" value="1"/>
</dbReference>
<keyword evidence="3 4" id="KW-0106">Calcium</keyword>
<dbReference type="InterPro" id="IPR018247">
    <property type="entry name" value="EF_Hand_1_Ca_BS"/>
</dbReference>
<dbReference type="GO" id="GO:0005509">
    <property type="term" value="F:calcium ion binding"/>
    <property type="evidence" value="ECO:0007669"/>
    <property type="project" value="InterPro"/>
</dbReference>
<evidence type="ECO:0000313" key="6">
    <source>
        <dbReference type="Ensembl" id="ENSMAMP00000021254.1"/>
    </source>
</evidence>
<comment type="similarity">
    <text evidence="1 4">Belongs to the S-100 family.</text>
</comment>
<dbReference type="InterPro" id="IPR002048">
    <property type="entry name" value="EF_hand_dom"/>
</dbReference>
<dbReference type="GO" id="GO:0048306">
    <property type="term" value="F:calcium-dependent protein binding"/>
    <property type="evidence" value="ECO:0007669"/>
    <property type="project" value="TreeGrafter"/>
</dbReference>
<dbReference type="PROSITE" id="PS00018">
    <property type="entry name" value="EF_HAND_1"/>
    <property type="match status" value="1"/>
</dbReference>
<reference evidence="6" key="1">
    <citation type="submission" date="2025-08" db="UniProtKB">
        <authorList>
            <consortium name="Ensembl"/>
        </authorList>
    </citation>
    <scope>IDENTIFICATION</scope>
</reference>
<dbReference type="InParanoid" id="A0A3Q3MK14"/>
<protein>
    <recommendedName>
        <fullName evidence="4">Protein S100</fullName>
    </recommendedName>
    <alternativeName>
        <fullName evidence="4">S100 calcium-binding protein</fullName>
    </alternativeName>
</protein>
<dbReference type="Gene3D" id="1.10.238.10">
    <property type="entry name" value="EF-hand"/>
    <property type="match status" value="1"/>
</dbReference>
<dbReference type="PANTHER" id="PTHR11639:SF134">
    <property type="entry name" value="PROTEIN S100-A1-RELATED"/>
    <property type="match status" value="1"/>
</dbReference>
<keyword evidence="2 4" id="KW-0479">Metal-binding</keyword>
<dbReference type="GeneID" id="113136840"/>
<dbReference type="InterPro" id="IPR001751">
    <property type="entry name" value="S100/CaBP7/8-like_CS"/>
</dbReference>
<feature type="domain" description="EF-hand" evidence="5">
    <location>
        <begin position="99"/>
        <end position="134"/>
    </location>
</feature>
<evidence type="ECO:0000259" key="5">
    <source>
        <dbReference type="PROSITE" id="PS50222"/>
    </source>
</evidence>
<evidence type="ECO:0000256" key="4">
    <source>
        <dbReference type="RuleBase" id="RU361184"/>
    </source>
</evidence>
<dbReference type="Ensembl" id="ENSMAMT00000021798.2">
    <property type="protein sequence ID" value="ENSMAMP00000021254.1"/>
    <property type="gene ID" value="ENSMAMG00000014288.2"/>
</dbReference>
<dbReference type="GO" id="GO:0005737">
    <property type="term" value="C:cytoplasm"/>
    <property type="evidence" value="ECO:0007669"/>
    <property type="project" value="TreeGrafter"/>
</dbReference>
<dbReference type="CDD" id="cd05031">
    <property type="entry name" value="S-100A10_like"/>
    <property type="match status" value="1"/>
</dbReference>
<dbReference type="OrthoDB" id="26525at2759"/>
<dbReference type="PANTHER" id="PTHR11639">
    <property type="entry name" value="S100 CALCIUM-BINDING PROTEIN"/>
    <property type="match status" value="1"/>
</dbReference>
<evidence type="ECO:0000256" key="3">
    <source>
        <dbReference type="ARBA" id="ARBA00022837"/>
    </source>
</evidence>
<dbReference type="Proteomes" id="UP000261640">
    <property type="component" value="Unplaced"/>
</dbReference>
<dbReference type="PROSITE" id="PS00303">
    <property type="entry name" value="S100_CABP"/>
    <property type="match status" value="1"/>
</dbReference>
<dbReference type="GO" id="GO:0005615">
    <property type="term" value="C:extracellular space"/>
    <property type="evidence" value="ECO:0007669"/>
    <property type="project" value="TreeGrafter"/>
</dbReference>
<dbReference type="InterPro" id="IPR011992">
    <property type="entry name" value="EF-hand-dom_pair"/>
</dbReference>
<evidence type="ECO:0000256" key="1">
    <source>
        <dbReference type="ARBA" id="ARBA00007323"/>
    </source>
</evidence>
<reference evidence="6" key="2">
    <citation type="submission" date="2025-09" db="UniProtKB">
        <authorList>
            <consortium name="Ensembl"/>
        </authorList>
    </citation>
    <scope>IDENTIFICATION</scope>
</reference>
<evidence type="ECO:0000256" key="2">
    <source>
        <dbReference type="ARBA" id="ARBA00022723"/>
    </source>
</evidence>
<accession>A0A3Q3MK14</accession>
<dbReference type="CTD" id="406276"/>
<dbReference type="PROSITE" id="PS50222">
    <property type="entry name" value="EF_HAND_2"/>
    <property type="match status" value="1"/>
</dbReference>
<name>A0A3Q3MK14_9TELE</name>
<evidence type="ECO:0000313" key="7">
    <source>
        <dbReference type="Proteomes" id="UP000261640"/>
    </source>
</evidence>
<dbReference type="InterPro" id="IPR013787">
    <property type="entry name" value="S100_Ca-bd_sub"/>
</dbReference>
<dbReference type="SUPFAM" id="SSF47473">
    <property type="entry name" value="EF-hand"/>
    <property type="match status" value="1"/>
</dbReference>
<dbReference type="GeneTree" id="ENSGT00940000165795"/>
<dbReference type="AlphaFoldDB" id="A0A3Q3MK14"/>
<dbReference type="RefSeq" id="XP_026173718.1">
    <property type="nucleotide sequence ID" value="XM_026317933.1"/>
</dbReference>
<dbReference type="Pfam" id="PF01023">
    <property type="entry name" value="S_100"/>
    <property type="match status" value="1"/>
</dbReference>
<proteinExistence type="inferred from homology"/>
<dbReference type="STRING" id="205130.ENSMAMP00000021254"/>